<dbReference type="InterPro" id="IPR012467">
    <property type="entry name" value="DUF1684"/>
</dbReference>
<evidence type="ECO:0000256" key="1">
    <source>
        <dbReference type="SAM" id="SignalP"/>
    </source>
</evidence>
<gene>
    <name evidence="2" type="ORF">VB248_04965</name>
</gene>
<evidence type="ECO:0000313" key="2">
    <source>
        <dbReference type="EMBL" id="MEA5138467.1"/>
    </source>
</evidence>
<feature type="chain" id="PRO_5045608411" evidence="1">
    <location>
        <begin position="29"/>
        <end position="205"/>
    </location>
</feature>
<dbReference type="Proteomes" id="UP001302949">
    <property type="component" value="Unassembled WGS sequence"/>
</dbReference>
<feature type="signal peptide" evidence="1">
    <location>
        <begin position="1"/>
        <end position="28"/>
    </location>
</feature>
<organism evidence="2 3">
    <name type="scientific">Arcicella rigui</name>
    <dbReference type="NCBI Taxonomy" id="797020"/>
    <lineage>
        <taxon>Bacteria</taxon>
        <taxon>Pseudomonadati</taxon>
        <taxon>Bacteroidota</taxon>
        <taxon>Cytophagia</taxon>
        <taxon>Cytophagales</taxon>
        <taxon>Flectobacillaceae</taxon>
        <taxon>Arcicella</taxon>
    </lineage>
</organism>
<comment type="caution">
    <text evidence="2">The sequence shown here is derived from an EMBL/GenBank/DDBJ whole genome shotgun (WGS) entry which is preliminary data.</text>
</comment>
<sequence length="205" mass="23026">MFKNKFFVVFLFLAVLAVVFYSLSGSQAEELTAEQKSAYINGIVSVRKDKDTFLKTNKESPIEDKASFKGLKYFDIDPAYKVLAKLDVLTSGQTIKIAMTGGETEEYEAYANISFEVAGKKCALKLFKTPEGNLFLPFRDLTTNKETYGSGRYLDLSIDAIKDQHIDVDFNLAYQPYCTYNHTFTCPVPPAENFLNVAIKAGERL</sequence>
<dbReference type="PANTHER" id="PTHR41913">
    <property type="entry name" value="DUF1684 DOMAIN-CONTAINING PROTEIN"/>
    <property type="match status" value="1"/>
</dbReference>
<name>A0ABU5Q755_9BACT</name>
<dbReference type="EMBL" id="JAYFUM010000005">
    <property type="protein sequence ID" value="MEA5138467.1"/>
    <property type="molecule type" value="Genomic_DNA"/>
</dbReference>
<evidence type="ECO:0000313" key="3">
    <source>
        <dbReference type="Proteomes" id="UP001302949"/>
    </source>
</evidence>
<reference evidence="2 3" key="1">
    <citation type="submission" date="2023-12" db="EMBL/GenBank/DDBJ databases">
        <title>Novel species of the genus Arcicella isolated from rivers.</title>
        <authorList>
            <person name="Lu H."/>
        </authorList>
    </citation>
    <scope>NUCLEOTIDE SEQUENCE [LARGE SCALE GENOMIC DNA]</scope>
    <source>
        <strain evidence="2 3">KCTC 23307</strain>
    </source>
</reference>
<protein>
    <submittedName>
        <fullName evidence="2">DUF1684 domain-containing protein</fullName>
    </submittedName>
</protein>
<dbReference type="PANTHER" id="PTHR41913:SF1">
    <property type="entry name" value="DUF1684 DOMAIN-CONTAINING PROTEIN"/>
    <property type="match status" value="1"/>
</dbReference>
<accession>A0ABU5Q755</accession>
<dbReference type="RefSeq" id="WP_323295634.1">
    <property type="nucleotide sequence ID" value="NZ_JAYFUM010000005.1"/>
</dbReference>
<proteinExistence type="predicted"/>
<keyword evidence="3" id="KW-1185">Reference proteome</keyword>
<keyword evidence="1" id="KW-0732">Signal</keyword>
<dbReference type="Pfam" id="PF07920">
    <property type="entry name" value="DUF1684"/>
    <property type="match status" value="1"/>
</dbReference>